<dbReference type="STRING" id="1076596.A0U91_10445"/>
<sequence>MPVRSSLLPSRSLHRWGALAGMAILLSGCGSALVAPGAESIVGTSSVHAPAATGTPPATPALETGSTIAAPSASQNALQGHTLCASLQSHAMLNITLLFGQTRPHGKAISASEWRDFVKNTLTPAFPAGLSVLSAQGQWQNPATGQTTQEPARLVMILTEPTQDVATRLQTIRSRYKEQFQQQSVGVVVAPACVGF</sequence>
<dbReference type="PROSITE" id="PS51257">
    <property type="entry name" value="PROKAR_LIPOPROTEIN"/>
    <property type="match status" value="1"/>
</dbReference>
<dbReference type="Proteomes" id="UP000189055">
    <property type="component" value="Chromosome"/>
</dbReference>
<gene>
    <name evidence="1" type="ORF">A0U91_10445</name>
</gene>
<evidence type="ECO:0000313" key="2">
    <source>
        <dbReference type="Proteomes" id="UP000189055"/>
    </source>
</evidence>
<proteinExistence type="predicted"/>
<accession>A0A1U9LFK3</accession>
<name>A0A1U9LFK3_9PROT</name>
<dbReference type="KEGG" id="aper:A0U91_10445"/>
<organism evidence="1 2">
    <name type="scientific">Acetobacter persici</name>
    <dbReference type="NCBI Taxonomy" id="1076596"/>
    <lineage>
        <taxon>Bacteria</taxon>
        <taxon>Pseudomonadati</taxon>
        <taxon>Pseudomonadota</taxon>
        <taxon>Alphaproteobacteria</taxon>
        <taxon>Acetobacterales</taxon>
        <taxon>Acetobacteraceae</taxon>
        <taxon>Acetobacter</taxon>
    </lineage>
</organism>
<evidence type="ECO:0008006" key="3">
    <source>
        <dbReference type="Google" id="ProtNLM"/>
    </source>
</evidence>
<dbReference type="Pfam" id="PF12098">
    <property type="entry name" value="DUF3574"/>
    <property type="match status" value="1"/>
</dbReference>
<dbReference type="RefSeq" id="WP_077931010.1">
    <property type="nucleotide sequence ID" value="NZ_CP014687.1"/>
</dbReference>
<reference evidence="1 2" key="1">
    <citation type="submission" date="2016-03" db="EMBL/GenBank/DDBJ databases">
        <title>Acetic acid bacteria sequencing.</title>
        <authorList>
            <person name="Brandt J."/>
            <person name="Jakob F."/>
            <person name="Vogel R.F."/>
        </authorList>
    </citation>
    <scope>NUCLEOTIDE SEQUENCE [LARGE SCALE GENOMIC DNA]</scope>
    <source>
        <strain evidence="1 2">TMW2.1084</strain>
    </source>
</reference>
<evidence type="ECO:0000313" key="1">
    <source>
        <dbReference type="EMBL" id="AQT05224.1"/>
    </source>
</evidence>
<dbReference type="AlphaFoldDB" id="A0A1U9LFK3"/>
<protein>
    <recommendedName>
        <fullName evidence="3">DUF3574 domain-containing protein</fullName>
    </recommendedName>
</protein>
<dbReference type="InterPro" id="IPR021957">
    <property type="entry name" value="DUF3574"/>
</dbReference>
<dbReference type="EMBL" id="CP014687">
    <property type="protein sequence ID" value="AQT05224.1"/>
    <property type="molecule type" value="Genomic_DNA"/>
</dbReference>